<evidence type="ECO:0008006" key="10">
    <source>
        <dbReference type="Google" id="ProtNLM"/>
    </source>
</evidence>
<keyword evidence="2" id="KW-0540">Nuclease</keyword>
<feature type="domain" description="Endoribonuclease YicC-like C-terminal" evidence="7">
    <location>
        <begin position="200"/>
        <end position="315"/>
    </location>
</feature>
<dbReference type="InterPro" id="IPR013527">
    <property type="entry name" value="YicC-like_N"/>
</dbReference>
<evidence type="ECO:0000256" key="1">
    <source>
        <dbReference type="ARBA" id="ARBA00001968"/>
    </source>
</evidence>
<evidence type="ECO:0000256" key="4">
    <source>
        <dbReference type="ARBA" id="ARBA00022801"/>
    </source>
</evidence>
<evidence type="ECO:0000256" key="2">
    <source>
        <dbReference type="ARBA" id="ARBA00022722"/>
    </source>
</evidence>
<comment type="caution">
    <text evidence="8">The sequence shown here is derived from an EMBL/GenBank/DDBJ whole genome shotgun (WGS) entry which is preliminary data.</text>
</comment>
<dbReference type="STRING" id="1229521.D791_00541"/>
<organism evidence="8 9">
    <name type="scientific">Nitrincola nitratireducens</name>
    <dbReference type="NCBI Taxonomy" id="1229521"/>
    <lineage>
        <taxon>Bacteria</taxon>
        <taxon>Pseudomonadati</taxon>
        <taxon>Pseudomonadota</taxon>
        <taxon>Gammaproteobacteria</taxon>
        <taxon>Oceanospirillales</taxon>
        <taxon>Oceanospirillaceae</taxon>
        <taxon>Nitrincola</taxon>
    </lineage>
</organism>
<evidence type="ECO:0000259" key="6">
    <source>
        <dbReference type="Pfam" id="PF03755"/>
    </source>
</evidence>
<keyword evidence="9" id="KW-1185">Reference proteome</keyword>
<gene>
    <name evidence="8" type="ORF">D791_00541</name>
</gene>
<name>W9V5U8_9GAMM</name>
<evidence type="ECO:0000313" key="9">
    <source>
        <dbReference type="Proteomes" id="UP000019464"/>
    </source>
</evidence>
<evidence type="ECO:0000259" key="7">
    <source>
        <dbReference type="Pfam" id="PF08340"/>
    </source>
</evidence>
<dbReference type="PANTHER" id="PTHR30636">
    <property type="entry name" value="UPF0701 PROTEIN YICC"/>
    <property type="match status" value="1"/>
</dbReference>
<dbReference type="PANTHER" id="PTHR30636:SF3">
    <property type="entry name" value="UPF0701 PROTEIN YICC"/>
    <property type="match status" value="1"/>
</dbReference>
<comment type="similarity">
    <text evidence="5">Belongs to the YicC/YloC family.</text>
</comment>
<dbReference type="AlphaFoldDB" id="W9V5U8"/>
<dbReference type="GO" id="GO:0016787">
    <property type="term" value="F:hydrolase activity"/>
    <property type="evidence" value="ECO:0007669"/>
    <property type="project" value="UniProtKB-KW"/>
</dbReference>
<dbReference type="Pfam" id="PF08340">
    <property type="entry name" value="YicC-like_C"/>
    <property type="match status" value="1"/>
</dbReference>
<reference evidence="8 9" key="2">
    <citation type="journal article" date="2015" name="Syst. Appl. Microbiol.">
        <title>Nitrincola nitratireducens sp. nov. isolated from a haloalkaline crater lake.</title>
        <authorList>
            <person name="Singh A."/>
            <person name="Vaidya B."/>
            <person name="Tanuku N.R."/>
            <person name="Pinnaka A.K."/>
        </authorList>
    </citation>
    <scope>NUCLEOTIDE SEQUENCE [LARGE SCALE GENOMIC DNA]</scope>
    <source>
        <strain evidence="8 9">AK23</strain>
    </source>
</reference>
<feature type="domain" description="Endoribonuclease YicC-like N-terminal" evidence="6">
    <location>
        <begin position="31"/>
        <end position="181"/>
    </location>
</feature>
<dbReference type="InterPro" id="IPR013551">
    <property type="entry name" value="YicC-like_C"/>
</dbReference>
<evidence type="ECO:0000256" key="5">
    <source>
        <dbReference type="ARBA" id="ARBA00035648"/>
    </source>
</evidence>
<comment type="cofactor">
    <cofactor evidence="1">
        <name>a divalent metal cation</name>
        <dbReference type="ChEBI" id="CHEBI:60240"/>
    </cofactor>
</comment>
<dbReference type="GO" id="GO:0004521">
    <property type="term" value="F:RNA endonuclease activity"/>
    <property type="evidence" value="ECO:0007669"/>
    <property type="project" value="InterPro"/>
</dbReference>
<protein>
    <recommendedName>
        <fullName evidence="10">YicC-like family, N-terminal region</fullName>
    </recommendedName>
</protein>
<dbReference type="Proteomes" id="UP000019464">
    <property type="component" value="Unassembled WGS sequence"/>
</dbReference>
<evidence type="ECO:0000313" key="8">
    <source>
        <dbReference type="EMBL" id="EXJ12296.1"/>
    </source>
</evidence>
<dbReference type="PATRIC" id="fig|1229521.3.peg.548"/>
<sequence length="315" mass="35983">MFPFSCMHRAGRSGLLELIAYSKREAMIMTRSMTAFARQSQIHQSCELTWELRSVNSRYLELHFKLPEVFRSLEPLLRDVLKNRFARGKIECALRYQAEEGTDQLELNQALVSQLIVLSKQLNDQLETSHPISPLELMKWPGALQTQTLNIEALSQAALAAFHLAVDELESARAREGAQLALLIQSRIDDIRLILDNVKQILPELLVAQVMQLGTRLESFKEQLDPSRLEQEMVILAQKADVAEELDRLETHLQEVERVLGVEEASGRRLDFLMQELNREANTLASKSIATLTTHYAVDLKVLIEQMREQVQNIE</sequence>
<evidence type="ECO:0000256" key="3">
    <source>
        <dbReference type="ARBA" id="ARBA00022759"/>
    </source>
</evidence>
<reference evidence="9" key="1">
    <citation type="submission" date="2012-11" db="EMBL/GenBank/DDBJ databases">
        <authorList>
            <person name="Singh A."/>
            <person name="Pinnaka A.K."/>
            <person name="Vaidya B."/>
        </authorList>
    </citation>
    <scope>NUCLEOTIDE SEQUENCE [LARGE SCALE GENOMIC DNA]</scope>
    <source>
        <strain evidence="9">AK23</strain>
    </source>
</reference>
<keyword evidence="3" id="KW-0255">Endonuclease</keyword>
<dbReference type="EMBL" id="AONB01000002">
    <property type="protein sequence ID" value="EXJ12296.1"/>
    <property type="molecule type" value="Genomic_DNA"/>
</dbReference>
<dbReference type="Pfam" id="PF03755">
    <property type="entry name" value="YicC-like_N"/>
    <property type="match status" value="1"/>
</dbReference>
<dbReference type="InterPro" id="IPR005229">
    <property type="entry name" value="YicC/YloC-like"/>
</dbReference>
<proteinExistence type="inferred from homology"/>
<accession>W9V5U8</accession>
<dbReference type="NCBIfam" id="TIGR00255">
    <property type="entry name" value="YicC/YloC family endoribonuclease"/>
    <property type="match status" value="1"/>
</dbReference>
<keyword evidence="4" id="KW-0378">Hydrolase</keyword>